<dbReference type="EMBL" id="ASSJ01000055">
    <property type="protein sequence ID" value="ERN41146.1"/>
    <property type="molecule type" value="Genomic_DNA"/>
</dbReference>
<reference evidence="2 3" key="1">
    <citation type="submission" date="2013-05" db="EMBL/GenBank/DDBJ databases">
        <title>Draft genome sequence of Rubidibacter lacunae KORDI 51-2.</title>
        <authorList>
            <person name="Choi D.H."/>
            <person name="Noh J.H."/>
            <person name="Kwon K.-K."/>
            <person name="Lee J.-H."/>
            <person name="Ryu J.-Y."/>
        </authorList>
    </citation>
    <scope>NUCLEOTIDE SEQUENCE [LARGE SCALE GENOMIC DNA]</scope>
    <source>
        <strain evidence="2 3">KORDI 51-2</strain>
    </source>
</reference>
<dbReference type="InParanoid" id="U5DHN8"/>
<evidence type="ECO:0000256" key="1">
    <source>
        <dbReference type="SAM" id="MobiDB-lite"/>
    </source>
</evidence>
<evidence type="ECO:0000313" key="3">
    <source>
        <dbReference type="Proteomes" id="UP000016960"/>
    </source>
</evidence>
<feature type="region of interest" description="Disordered" evidence="1">
    <location>
        <begin position="43"/>
        <end position="74"/>
    </location>
</feature>
<protein>
    <submittedName>
        <fullName evidence="2">Uncharacterized protein</fullName>
    </submittedName>
</protein>
<gene>
    <name evidence="2" type="ORF">KR51_00024100</name>
</gene>
<keyword evidence="3" id="KW-1185">Reference proteome</keyword>
<sequence>MVRTISFDESGCGNHFDETLRAACPDAIARVLLALNSRPLNRQATAGKNGLQGRWLRPGAGKVLDSDVPCQNSQ</sequence>
<evidence type="ECO:0000313" key="2">
    <source>
        <dbReference type="EMBL" id="ERN41146.1"/>
    </source>
</evidence>
<organism evidence="2 3">
    <name type="scientific">Rubidibacter lacunae KORDI 51-2</name>
    <dbReference type="NCBI Taxonomy" id="582515"/>
    <lineage>
        <taxon>Bacteria</taxon>
        <taxon>Bacillati</taxon>
        <taxon>Cyanobacteriota</taxon>
        <taxon>Cyanophyceae</taxon>
        <taxon>Oscillatoriophycideae</taxon>
        <taxon>Chroococcales</taxon>
        <taxon>Aphanothecaceae</taxon>
        <taxon>Rubidibacter</taxon>
    </lineage>
</organism>
<accession>U5DHN8</accession>
<dbReference type="STRING" id="582515.KR51_00024100"/>
<dbReference type="Proteomes" id="UP000016960">
    <property type="component" value="Unassembled WGS sequence"/>
</dbReference>
<proteinExistence type="predicted"/>
<comment type="caution">
    <text evidence="2">The sequence shown here is derived from an EMBL/GenBank/DDBJ whole genome shotgun (WGS) entry which is preliminary data.</text>
</comment>
<dbReference type="AlphaFoldDB" id="U5DHN8"/>
<name>U5DHN8_9CHRO</name>